<evidence type="ECO:0000256" key="1">
    <source>
        <dbReference type="SAM" id="MobiDB-lite"/>
    </source>
</evidence>
<keyword evidence="3" id="KW-1185">Reference proteome</keyword>
<evidence type="ECO:0000313" key="2">
    <source>
        <dbReference type="EMBL" id="KAL1376686.1"/>
    </source>
</evidence>
<dbReference type="Proteomes" id="UP001562425">
    <property type="component" value="Unassembled WGS sequence"/>
</dbReference>
<protein>
    <submittedName>
        <fullName evidence="2">Uncharacterized protein</fullName>
    </submittedName>
</protein>
<comment type="caution">
    <text evidence="2">The sequence shown here is derived from an EMBL/GenBank/DDBJ whole genome shotgun (WGS) entry which is preliminary data.</text>
</comment>
<proteinExistence type="predicted"/>
<evidence type="ECO:0000313" key="3">
    <source>
        <dbReference type="Proteomes" id="UP001562425"/>
    </source>
</evidence>
<organism evidence="2 3">
    <name type="scientific">Culex pipiens pipiens</name>
    <name type="common">Northern house mosquito</name>
    <dbReference type="NCBI Taxonomy" id="38569"/>
    <lineage>
        <taxon>Eukaryota</taxon>
        <taxon>Metazoa</taxon>
        <taxon>Ecdysozoa</taxon>
        <taxon>Arthropoda</taxon>
        <taxon>Hexapoda</taxon>
        <taxon>Insecta</taxon>
        <taxon>Pterygota</taxon>
        <taxon>Neoptera</taxon>
        <taxon>Endopterygota</taxon>
        <taxon>Diptera</taxon>
        <taxon>Nematocera</taxon>
        <taxon>Culicoidea</taxon>
        <taxon>Culicidae</taxon>
        <taxon>Culicinae</taxon>
        <taxon>Culicini</taxon>
        <taxon>Culex</taxon>
        <taxon>Culex</taxon>
    </lineage>
</organism>
<accession>A0ABD1CJW1</accession>
<sequence length="96" mass="11029">MTPVNLHQLLEIMQELGCIKLFVIDFSSKRMFFTVRSTPTSNLPERSVDAVFVGDHHKLQKDFLESPKNIQAAEVENEEDEEDAEERDQFAGFGQE</sequence>
<feature type="region of interest" description="Disordered" evidence="1">
    <location>
        <begin position="72"/>
        <end position="96"/>
    </location>
</feature>
<dbReference type="EMBL" id="JBEHCU010011473">
    <property type="protein sequence ID" value="KAL1376686.1"/>
    <property type="molecule type" value="Genomic_DNA"/>
</dbReference>
<reference evidence="2 3" key="1">
    <citation type="submission" date="2024-05" db="EMBL/GenBank/DDBJ databases">
        <title>Culex pipiens pipiens assembly and annotation.</title>
        <authorList>
            <person name="Alout H."/>
            <person name="Durand T."/>
        </authorList>
    </citation>
    <scope>NUCLEOTIDE SEQUENCE [LARGE SCALE GENOMIC DNA]</scope>
    <source>
        <strain evidence="2">HA-2024</strain>
        <tissue evidence="2">Whole body</tissue>
    </source>
</reference>
<feature type="compositionally biased region" description="Acidic residues" evidence="1">
    <location>
        <begin position="75"/>
        <end position="86"/>
    </location>
</feature>
<gene>
    <name evidence="2" type="ORF">pipiens_016751</name>
</gene>
<name>A0ABD1CJW1_CULPP</name>
<dbReference type="AlphaFoldDB" id="A0ABD1CJW1"/>